<evidence type="ECO:0000313" key="1">
    <source>
        <dbReference type="EMBL" id="SMD03413.1"/>
    </source>
</evidence>
<dbReference type="Proteomes" id="UP000192330">
    <property type="component" value="Unassembled WGS sequence"/>
</dbReference>
<protein>
    <recommendedName>
        <fullName evidence="3">Transposase</fullName>
    </recommendedName>
</protein>
<evidence type="ECO:0008006" key="3">
    <source>
        <dbReference type="Google" id="ProtNLM"/>
    </source>
</evidence>
<reference evidence="1 2" key="1">
    <citation type="submission" date="2017-04" db="EMBL/GenBank/DDBJ databases">
        <authorList>
            <person name="Afonso C.L."/>
            <person name="Miller P.J."/>
            <person name="Scott M.A."/>
            <person name="Spackman E."/>
            <person name="Goraichik I."/>
            <person name="Dimitrov K.M."/>
            <person name="Suarez D.L."/>
            <person name="Swayne D.E."/>
        </authorList>
    </citation>
    <scope>NUCLEOTIDE SEQUENCE [LARGE SCALE GENOMIC DNA]</scope>
    <source>
        <strain evidence="1 2">CGMCC 1.12644</strain>
    </source>
</reference>
<sequence length="82" mass="9563">MEKNIAHPTDACLYEKARRQLVALADEGGITLRQNYNRLAPRLALQAGRYAHARQFKRMRKALKQLKGYTGRVLRDLRRQLD</sequence>
<keyword evidence="2" id="KW-1185">Reference proteome</keyword>
<dbReference type="EMBL" id="FWYD01000020">
    <property type="protein sequence ID" value="SMD03413.1"/>
    <property type="molecule type" value="Genomic_DNA"/>
</dbReference>
<dbReference type="AlphaFoldDB" id="A0A1W2E0X8"/>
<organism evidence="1 2">
    <name type="scientific">Primorskyibacter flagellatus</name>
    <dbReference type="NCBI Taxonomy" id="1387277"/>
    <lineage>
        <taxon>Bacteria</taxon>
        <taxon>Pseudomonadati</taxon>
        <taxon>Pseudomonadota</taxon>
        <taxon>Alphaproteobacteria</taxon>
        <taxon>Rhodobacterales</taxon>
        <taxon>Roseobacteraceae</taxon>
        <taxon>Primorskyibacter</taxon>
    </lineage>
</organism>
<evidence type="ECO:0000313" key="2">
    <source>
        <dbReference type="Proteomes" id="UP000192330"/>
    </source>
</evidence>
<gene>
    <name evidence="1" type="ORF">SAMN06295998_12058</name>
</gene>
<dbReference type="STRING" id="1387277.SAMN06295998_12058"/>
<name>A0A1W2E0X8_9RHOB</name>
<proteinExistence type="predicted"/>
<feature type="non-terminal residue" evidence="1">
    <location>
        <position position="82"/>
    </location>
</feature>
<accession>A0A1W2E0X8</accession>
<dbReference type="PANTHER" id="PTHR33803:SF3">
    <property type="entry name" value="BLL1974 PROTEIN"/>
    <property type="match status" value="1"/>
</dbReference>
<dbReference type="PANTHER" id="PTHR33803">
    <property type="entry name" value="IS1478 TRANSPOSASE"/>
    <property type="match status" value="1"/>
</dbReference>